<dbReference type="STRING" id="1448321.A0A317X7K2"/>
<dbReference type="InterPro" id="IPR011990">
    <property type="entry name" value="TPR-like_helical_dom_sf"/>
</dbReference>
<feature type="compositionally biased region" description="Basic and acidic residues" evidence="1">
    <location>
        <begin position="93"/>
        <end position="117"/>
    </location>
</feature>
<organism evidence="2 3">
    <name type="scientific">Aspergillus heteromorphus CBS 117.55</name>
    <dbReference type="NCBI Taxonomy" id="1448321"/>
    <lineage>
        <taxon>Eukaryota</taxon>
        <taxon>Fungi</taxon>
        <taxon>Dikarya</taxon>
        <taxon>Ascomycota</taxon>
        <taxon>Pezizomycotina</taxon>
        <taxon>Eurotiomycetes</taxon>
        <taxon>Eurotiomycetidae</taxon>
        <taxon>Eurotiales</taxon>
        <taxon>Aspergillaceae</taxon>
        <taxon>Aspergillus</taxon>
        <taxon>Aspergillus subgen. Circumdati</taxon>
    </lineage>
</organism>
<feature type="compositionally biased region" description="Polar residues" evidence="1">
    <location>
        <begin position="71"/>
        <end position="80"/>
    </location>
</feature>
<keyword evidence="3" id="KW-1185">Reference proteome</keyword>
<dbReference type="AlphaFoldDB" id="A0A317X7K2"/>
<evidence type="ECO:0008006" key="4">
    <source>
        <dbReference type="Google" id="ProtNLM"/>
    </source>
</evidence>
<feature type="region of interest" description="Disordered" evidence="1">
    <location>
        <begin position="71"/>
        <end position="175"/>
    </location>
</feature>
<accession>A0A317X7K2</accession>
<evidence type="ECO:0000313" key="3">
    <source>
        <dbReference type="Proteomes" id="UP000247233"/>
    </source>
</evidence>
<dbReference type="OrthoDB" id="72441at2759"/>
<dbReference type="EMBL" id="MSFL01000001">
    <property type="protein sequence ID" value="PWY92580.1"/>
    <property type="molecule type" value="Genomic_DNA"/>
</dbReference>
<dbReference type="GeneID" id="37069905"/>
<gene>
    <name evidence="2" type="ORF">BO70DRAFT_425260</name>
</gene>
<dbReference type="RefSeq" id="XP_025404319.1">
    <property type="nucleotide sequence ID" value="XM_025547668.1"/>
</dbReference>
<dbReference type="Proteomes" id="UP000247233">
    <property type="component" value="Unassembled WGS sequence"/>
</dbReference>
<proteinExistence type="predicted"/>
<dbReference type="VEuPathDB" id="FungiDB:BO70DRAFT_425260"/>
<dbReference type="Gene3D" id="1.25.40.10">
    <property type="entry name" value="Tetratricopeptide repeat domain"/>
    <property type="match status" value="1"/>
</dbReference>
<comment type="caution">
    <text evidence="2">The sequence shown here is derived from an EMBL/GenBank/DDBJ whole genome shotgun (WGS) entry which is preliminary data.</text>
</comment>
<evidence type="ECO:0000313" key="2">
    <source>
        <dbReference type="EMBL" id="PWY92580.1"/>
    </source>
</evidence>
<reference evidence="2 3" key="1">
    <citation type="submission" date="2016-12" db="EMBL/GenBank/DDBJ databases">
        <title>The genomes of Aspergillus section Nigri reveals drivers in fungal speciation.</title>
        <authorList>
            <consortium name="DOE Joint Genome Institute"/>
            <person name="Vesth T.C."/>
            <person name="Nybo J."/>
            <person name="Theobald S."/>
            <person name="Brandl J."/>
            <person name="Frisvad J.C."/>
            <person name="Nielsen K.F."/>
            <person name="Lyhne E.K."/>
            <person name="Kogle M.E."/>
            <person name="Kuo A."/>
            <person name="Riley R."/>
            <person name="Clum A."/>
            <person name="Nolan M."/>
            <person name="Lipzen A."/>
            <person name="Salamov A."/>
            <person name="Henrissat B."/>
            <person name="Wiebenga A."/>
            <person name="De Vries R.P."/>
            <person name="Grigoriev I.V."/>
            <person name="Mortensen U.H."/>
            <person name="Andersen M.R."/>
            <person name="Baker S.E."/>
        </authorList>
    </citation>
    <scope>NUCLEOTIDE SEQUENCE [LARGE SCALE GENOMIC DNA]</scope>
    <source>
        <strain evidence="2 3">CBS 117.55</strain>
    </source>
</reference>
<protein>
    <recommendedName>
        <fullName evidence="4">Pentatricopeptide repeat protein</fullName>
    </recommendedName>
</protein>
<evidence type="ECO:0000256" key="1">
    <source>
        <dbReference type="SAM" id="MobiDB-lite"/>
    </source>
</evidence>
<sequence length="820" mass="94279">MLTRGRPCLQRRSLSTVLDNVAAGPERPLLFLYPRWFSPVRHRPVSSFPITSACLNRIYYCAGRTIPRSFGTSSRRSVNSFAEDAVPSTPLSDRSHDPVPERERQQKKPEGHDEATKQKSHRHAPLPRSRDTTLGESDVWGLSSPGRERHLTNAMSASRPSRSRGRKQSEAIVKKLSLEDRKKLRSRKFLNDQFEEKHHERKSAYDETRRWVWIRELLINMEEKMLSEPPRRGFMHKELLLAEETLALMTGVTETSENIWIVPIHHGCKIHALDSSKSKGHLRRVIVSGSERVVEVVCDRIMEAKRKQMECDPLIEIPLSPVPIIPRRDATEGTEDEPTLVRAEWDFDSPSYTPTRLDKLLECRPDFTTVREFTEHVTDLTLSLPAFKTRKKLGREEPRPPDHPTEVTRQLVSLFEDKEYHSLLSTGALNTALSYLLRHEQLKAVRSIFTQGEHLVTVDTFNILLGAMARRQDLHYFGIYLQHMGRLQIRPNSSTWIAFFNCLVAPEAKAALATYLLMRGHLKTPQAMGQVVRGTVQNTFRKHLESGQSVNSYVQRTETACGNQFNGSLIASMFGVINQLKNFEAAKELFELCMQRGFTLNSHSHHQLLGLWRSNILDPVQYLIRAPPHPLHFTNYLFGRLFLTAYSARYYNICRVAWLYACMSGKVTPDMRQTLIFSLTRNLANKDNARHVSVAHWKFTSGRAIVGIDAHESKYTLNQDLVARLPPEYHNDPLMYLSRGFEPYEKKERTLQQLLAREIIYYDMAVGRKRVPEVPLSIMLDAACKLDAAWEAKPYPLPWVMNNAIHVPVREKESMFSDEF</sequence>
<name>A0A317X7K2_9EURO</name>